<dbReference type="InterPro" id="IPR000600">
    <property type="entry name" value="ROK"/>
</dbReference>
<dbReference type="InterPro" id="IPR036390">
    <property type="entry name" value="WH_DNA-bd_sf"/>
</dbReference>
<dbReference type="CDD" id="cd23763">
    <property type="entry name" value="ASKHA_ATPase_ROK"/>
    <property type="match status" value="1"/>
</dbReference>
<dbReference type="GO" id="GO:0045127">
    <property type="term" value="F:N-acetylglucosamine kinase activity"/>
    <property type="evidence" value="ECO:0007669"/>
    <property type="project" value="UniProtKB-EC"/>
</dbReference>
<dbReference type="SUPFAM" id="SSF53067">
    <property type="entry name" value="Actin-like ATPase domain"/>
    <property type="match status" value="1"/>
</dbReference>
<sequence>MKKIAGKPTELKKVNTSLIINSIKIRENATRGEIANDTGLSHTTVRSILNELMEINEIVSVGFDESSGGRRAERYRINPNKRYLMALSIEEDKLGYIIVNTLGEILEENSRKIKSLEDIELVGNVVEEAYRNYNNIEGIGISVPGVVTNDGYVSGIKMEDWKEIKIRKYLKERFDVSILLENDINSTSIAFYNDYIEKNQYNEISLVYISFTSLGVGAGIVINGNILKGNNGYAGEIGFIPVGDTFLNAKMMSDLDDEEYIKVIINTIKTISAIINPSVVVLGGSNFKYSIKDKIIERYNKEFSIKTEILVQEKNYNYSLEGIKEKALNLINKEVKLIKN</sequence>
<keyword evidence="1" id="KW-0808">Transferase</keyword>
<dbReference type="InterPro" id="IPR036388">
    <property type="entry name" value="WH-like_DNA-bd_sf"/>
</dbReference>
<dbReference type="AlphaFoldDB" id="A0A644WAI9"/>
<keyword evidence="1" id="KW-0418">Kinase</keyword>
<protein>
    <submittedName>
        <fullName evidence="1">N-acetyl-D-glucosamine kinase</fullName>
        <ecNumber evidence="1">2.7.1.59</ecNumber>
    </submittedName>
</protein>
<dbReference type="PANTHER" id="PTHR18964">
    <property type="entry name" value="ROK (REPRESSOR, ORF, KINASE) FAMILY"/>
    <property type="match status" value="1"/>
</dbReference>
<dbReference type="Pfam" id="PF00480">
    <property type="entry name" value="ROK"/>
    <property type="match status" value="1"/>
</dbReference>
<dbReference type="PANTHER" id="PTHR18964:SF149">
    <property type="entry name" value="BIFUNCTIONAL UDP-N-ACETYLGLUCOSAMINE 2-EPIMERASE_N-ACETYLMANNOSAMINE KINASE"/>
    <property type="match status" value="1"/>
</dbReference>
<dbReference type="EMBL" id="VSSQ01000735">
    <property type="protein sequence ID" value="MPM00527.1"/>
    <property type="molecule type" value="Genomic_DNA"/>
</dbReference>
<dbReference type="EC" id="2.7.1.59" evidence="1"/>
<accession>A0A644WAI9</accession>
<organism evidence="1">
    <name type="scientific">bioreactor metagenome</name>
    <dbReference type="NCBI Taxonomy" id="1076179"/>
    <lineage>
        <taxon>unclassified sequences</taxon>
        <taxon>metagenomes</taxon>
        <taxon>ecological metagenomes</taxon>
    </lineage>
</organism>
<dbReference type="InterPro" id="IPR043129">
    <property type="entry name" value="ATPase_NBD"/>
</dbReference>
<reference evidence="1" key="1">
    <citation type="submission" date="2019-08" db="EMBL/GenBank/DDBJ databases">
        <authorList>
            <person name="Kucharzyk K."/>
            <person name="Murdoch R.W."/>
            <person name="Higgins S."/>
            <person name="Loffler F."/>
        </authorList>
    </citation>
    <scope>NUCLEOTIDE SEQUENCE</scope>
</reference>
<dbReference type="Gene3D" id="1.10.10.10">
    <property type="entry name" value="Winged helix-like DNA-binding domain superfamily/Winged helix DNA-binding domain"/>
    <property type="match status" value="1"/>
</dbReference>
<dbReference type="Gene3D" id="3.30.420.40">
    <property type="match status" value="2"/>
</dbReference>
<name>A0A644WAI9_9ZZZZ</name>
<gene>
    <name evidence="1" type="primary">nagK_5</name>
    <name evidence="1" type="ORF">SDC9_46753</name>
</gene>
<evidence type="ECO:0000313" key="1">
    <source>
        <dbReference type="EMBL" id="MPM00527.1"/>
    </source>
</evidence>
<proteinExistence type="predicted"/>
<dbReference type="SUPFAM" id="SSF46785">
    <property type="entry name" value="Winged helix' DNA-binding domain"/>
    <property type="match status" value="1"/>
</dbReference>
<comment type="caution">
    <text evidence="1">The sequence shown here is derived from an EMBL/GenBank/DDBJ whole genome shotgun (WGS) entry which is preliminary data.</text>
</comment>